<keyword evidence="2" id="KW-1185">Reference proteome</keyword>
<gene>
    <name evidence="1" type="ORF">CDAR_551601</name>
</gene>
<protein>
    <submittedName>
        <fullName evidence="1">Uncharacterized protein</fullName>
    </submittedName>
</protein>
<dbReference type="EMBL" id="BPLQ01012459">
    <property type="protein sequence ID" value="GIY65637.1"/>
    <property type="molecule type" value="Genomic_DNA"/>
</dbReference>
<organism evidence="1 2">
    <name type="scientific">Caerostris darwini</name>
    <dbReference type="NCBI Taxonomy" id="1538125"/>
    <lineage>
        <taxon>Eukaryota</taxon>
        <taxon>Metazoa</taxon>
        <taxon>Ecdysozoa</taxon>
        <taxon>Arthropoda</taxon>
        <taxon>Chelicerata</taxon>
        <taxon>Arachnida</taxon>
        <taxon>Araneae</taxon>
        <taxon>Araneomorphae</taxon>
        <taxon>Entelegynae</taxon>
        <taxon>Araneoidea</taxon>
        <taxon>Araneidae</taxon>
        <taxon>Caerostris</taxon>
    </lineage>
</organism>
<comment type="caution">
    <text evidence="1">The sequence shown here is derived from an EMBL/GenBank/DDBJ whole genome shotgun (WGS) entry which is preliminary data.</text>
</comment>
<proteinExistence type="predicted"/>
<sequence>MVCFPSLYFNSLFPASQIEYKQREKFSNENSVTQPPGYLGAEKEALGKPAPLAEKTSSILTSSLAIGLMRAEKEAIGSQHPRRIDQQHIDFVSCHWINEYALLISIAFFCPGFLFRGCMIGLEGSRPRVKGGGKREVLKRLTAVLKGRKGSNREASTSTEKTSSILTSSLVIGLMSTPC</sequence>
<name>A0AAV4V692_9ARAC</name>
<dbReference type="Proteomes" id="UP001054837">
    <property type="component" value="Unassembled WGS sequence"/>
</dbReference>
<accession>A0AAV4V692</accession>
<evidence type="ECO:0000313" key="2">
    <source>
        <dbReference type="Proteomes" id="UP001054837"/>
    </source>
</evidence>
<evidence type="ECO:0000313" key="1">
    <source>
        <dbReference type="EMBL" id="GIY65637.1"/>
    </source>
</evidence>
<dbReference type="AlphaFoldDB" id="A0AAV4V692"/>
<reference evidence="1 2" key="1">
    <citation type="submission" date="2021-06" db="EMBL/GenBank/DDBJ databases">
        <title>Caerostris darwini draft genome.</title>
        <authorList>
            <person name="Kono N."/>
            <person name="Arakawa K."/>
        </authorList>
    </citation>
    <scope>NUCLEOTIDE SEQUENCE [LARGE SCALE GENOMIC DNA]</scope>
</reference>